<gene>
    <name evidence="5" type="ORF">SAMN04489764_5150</name>
</gene>
<dbReference type="PANTHER" id="PTHR33154">
    <property type="entry name" value="TRANSCRIPTIONAL REGULATOR, ARSR FAMILY"/>
    <property type="match status" value="1"/>
</dbReference>
<dbReference type="GO" id="GO:0003700">
    <property type="term" value="F:DNA-binding transcription factor activity"/>
    <property type="evidence" value="ECO:0007669"/>
    <property type="project" value="InterPro"/>
</dbReference>
<dbReference type="PROSITE" id="PS50987">
    <property type="entry name" value="HTH_ARSR_2"/>
    <property type="match status" value="1"/>
</dbReference>
<dbReference type="InterPro" id="IPR051081">
    <property type="entry name" value="HTH_MetalResp_TranReg"/>
</dbReference>
<evidence type="ECO:0000313" key="5">
    <source>
        <dbReference type="EMBL" id="SDR32280.1"/>
    </source>
</evidence>
<evidence type="ECO:0000313" key="6">
    <source>
        <dbReference type="Proteomes" id="UP000217103"/>
    </source>
</evidence>
<dbReference type="PANTHER" id="PTHR33154:SF33">
    <property type="entry name" value="TRANSCRIPTIONAL REPRESSOR SDPR"/>
    <property type="match status" value="1"/>
</dbReference>
<protein>
    <submittedName>
        <fullName evidence="5">Helix-turn-helix domain-containing protein</fullName>
    </submittedName>
</protein>
<evidence type="ECO:0000256" key="1">
    <source>
        <dbReference type="ARBA" id="ARBA00023015"/>
    </source>
</evidence>
<reference evidence="5 6" key="1">
    <citation type="submission" date="2016-10" db="EMBL/GenBank/DDBJ databases">
        <authorList>
            <person name="de Groot N.N."/>
        </authorList>
    </citation>
    <scope>NUCLEOTIDE SEQUENCE [LARGE SCALE GENOMIC DNA]</scope>
    <source>
        <strain evidence="5 6">DSM 43794</strain>
    </source>
</reference>
<dbReference type="RefSeq" id="WP_093262672.1">
    <property type="nucleotide sequence ID" value="NZ_FNKK01000002.1"/>
</dbReference>
<name>A0A1H1I3P5_9ACTN</name>
<dbReference type="CDD" id="cd00090">
    <property type="entry name" value="HTH_ARSR"/>
    <property type="match status" value="1"/>
</dbReference>
<dbReference type="Gene3D" id="1.10.10.10">
    <property type="entry name" value="Winged helix-like DNA-binding domain superfamily/Winged helix DNA-binding domain"/>
    <property type="match status" value="1"/>
</dbReference>
<dbReference type="SMART" id="SM00418">
    <property type="entry name" value="HTH_ARSR"/>
    <property type="match status" value="1"/>
</dbReference>
<dbReference type="InterPro" id="IPR001845">
    <property type="entry name" value="HTH_ArsR_DNA-bd_dom"/>
</dbReference>
<sequence length="188" mass="20757">MERRPRTEGRPRRSAITTARVNRSLADPTRIRIFDALSAGPSTVSELAERLGLPADRLYYHLDRLEEGGIVRLRAIRPKRVYELAGALEDEDGGSAARMSPGDKAELAGAMLEAARIEAESVLRREDGHRQVVLTYSTVALPEGDLARLREKVSELLSEFSASPADGRTRRTRVVFAAYLLDENGEDG</sequence>
<evidence type="ECO:0000256" key="2">
    <source>
        <dbReference type="ARBA" id="ARBA00023125"/>
    </source>
</evidence>
<dbReference type="EMBL" id="FNKK01000002">
    <property type="protein sequence ID" value="SDR32280.1"/>
    <property type="molecule type" value="Genomic_DNA"/>
</dbReference>
<keyword evidence="1" id="KW-0805">Transcription regulation</keyword>
<dbReference type="InterPro" id="IPR036390">
    <property type="entry name" value="WH_DNA-bd_sf"/>
</dbReference>
<keyword evidence="2" id="KW-0238">DNA-binding</keyword>
<feature type="domain" description="HTH arsR-type" evidence="4">
    <location>
        <begin position="10"/>
        <end position="104"/>
    </location>
</feature>
<keyword evidence="6" id="KW-1185">Reference proteome</keyword>
<evidence type="ECO:0000256" key="3">
    <source>
        <dbReference type="ARBA" id="ARBA00023163"/>
    </source>
</evidence>
<organism evidence="5 6">
    <name type="scientific">Thermostaphylospora chromogena</name>
    <dbReference type="NCBI Taxonomy" id="35622"/>
    <lineage>
        <taxon>Bacteria</taxon>
        <taxon>Bacillati</taxon>
        <taxon>Actinomycetota</taxon>
        <taxon>Actinomycetes</taxon>
        <taxon>Streptosporangiales</taxon>
        <taxon>Thermomonosporaceae</taxon>
        <taxon>Thermostaphylospora</taxon>
    </lineage>
</organism>
<dbReference type="GO" id="GO:0003677">
    <property type="term" value="F:DNA binding"/>
    <property type="evidence" value="ECO:0007669"/>
    <property type="project" value="UniProtKB-KW"/>
</dbReference>
<proteinExistence type="predicted"/>
<dbReference type="Proteomes" id="UP000217103">
    <property type="component" value="Unassembled WGS sequence"/>
</dbReference>
<dbReference type="AlphaFoldDB" id="A0A1H1I3P5"/>
<dbReference type="SUPFAM" id="SSF46785">
    <property type="entry name" value="Winged helix' DNA-binding domain"/>
    <property type="match status" value="1"/>
</dbReference>
<dbReference type="Pfam" id="PF12840">
    <property type="entry name" value="HTH_20"/>
    <property type="match status" value="1"/>
</dbReference>
<accession>A0A1H1I3P5</accession>
<dbReference type="InterPro" id="IPR011991">
    <property type="entry name" value="ArsR-like_HTH"/>
</dbReference>
<dbReference type="OrthoDB" id="9800872at2"/>
<evidence type="ECO:0000259" key="4">
    <source>
        <dbReference type="PROSITE" id="PS50987"/>
    </source>
</evidence>
<keyword evidence="3" id="KW-0804">Transcription</keyword>
<dbReference type="InterPro" id="IPR036388">
    <property type="entry name" value="WH-like_DNA-bd_sf"/>
</dbReference>